<reference evidence="2" key="1">
    <citation type="submission" date="2019-07" db="EMBL/GenBank/DDBJ databases">
        <authorList>
            <person name="Dittberner H."/>
        </authorList>
    </citation>
    <scope>NUCLEOTIDE SEQUENCE [LARGE SCALE GENOMIC DNA]</scope>
</reference>
<sequence length="114" mass="11491">MSVFEVSIFLPDSGNGNGSVDLGSSIDFSCRDGETGVEGGDQKRISLKDLDDGSGGVDGGKNGGLASVDSGGRRGCLRSADFDTDGVNSCKEGRDRSIVSPIDLGGISGGSGWD</sequence>
<accession>A0A565C6W5</accession>
<dbReference type="EMBL" id="CABITT030000006">
    <property type="protein sequence ID" value="VVB09342.1"/>
    <property type="molecule type" value="Genomic_DNA"/>
</dbReference>
<protein>
    <submittedName>
        <fullName evidence="2">Uncharacterized protein</fullName>
    </submittedName>
</protein>
<feature type="compositionally biased region" description="Basic and acidic residues" evidence="1">
    <location>
        <begin position="33"/>
        <end position="51"/>
    </location>
</feature>
<dbReference type="Proteomes" id="UP000489600">
    <property type="component" value="Unassembled WGS sequence"/>
</dbReference>
<comment type="caution">
    <text evidence="2">The sequence shown here is derived from an EMBL/GenBank/DDBJ whole genome shotgun (WGS) entry which is preliminary data.</text>
</comment>
<evidence type="ECO:0000313" key="3">
    <source>
        <dbReference type="Proteomes" id="UP000489600"/>
    </source>
</evidence>
<feature type="compositionally biased region" description="Gly residues" evidence="1">
    <location>
        <begin position="53"/>
        <end position="63"/>
    </location>
</feature>
<dbReference type="AlphaFoldDB" id="A0A565C6W5"/>
<proteinExistence type="predicted"/>
<organism evidence="2 3">
    <name type="scientific">Arabis nemorensis</name>
    <dbReference type="NCBI Taxonomy" id="586526"/>
    <lineage>
        <taxon>Eukaryota</taxon>
        <taxon>Viridiplantae</taxon>
        <taxon>Streptophyta</taxon>
        <taxon>Embryophyta</taxon>
        <taxon>Tracheophyta</taxon>
        <taxon>Spermatophyta</taxon>
        <taxon>Magnoliopsida</taxon>
        <taxon>eudicotyledons</taxon>
        <taxon>Gunneridae</taxon>
        <taxon>Pentapetalae</taxon>
        <taxon>rosids</taxon>
        <taxon>malvids</taxon>
        <taxon>Brassicales</taxon>
        <taxon>Brassicaceae</taxon>
        <taxon>Arabideae</taxon>
        <taxon>Arabis</taxon>
    </lineage>
</organism>
<gene>
    <name evidence="2" type="ORF">ANE_LOCUS19786</name>
</gene>
<keyword evidence="3" id="KW-1185">Reference proteome</keyword>
<feature type="region of interest" description="Disordered" evidence="1">
    <location>
        <begin position="33"/>
        <end position="72"/>
    </location>
</feature>
<evidence type="ECO:0000313" key="2">
    <source>
        <dbReference type="EMBL" id="VVB09342.1"/>
    </source>
</evidence>
<evidence type="ECO:0000256" key="1">
    <source>
        <dbReference type="SAM" id="MobiDB-lite"/>
    </source>
</evidence>
<name>A0A565C6W5_9BRAS</name>